<dbReference type="CDD" id="cd23767">
    <property type="entry name" value="IQCD"/>
    <property type="match status" value="1"/>
</dbReference>
<feature type="compositionally biased region" description="Basic and acidic residues" evidence="4">
    <location>
        <begin position="398"/>
        <end position="407"/>
    </location>
</feature>
<comment type="similarity">
    <text evidence="2">Belongs to the IQD family.</text>
</comment>
<reference evidence="6 7" key="1">
    <citation type="submission" date="2024-01" db="EMBL/GenBank/DDBJ databases">
        <title>The genomes of 5 underutilized Papilionoideae crops provide insights into root nodulation and disease resistanc.</title>
        <authorList>
            <person name="Jiang F."/>
        </authorList>
    </citation>
    <scope>NUCLEOTIDE SEQUENCE [LARGE SCALE GENOMIC DNA]</scope>
    <source>
        <strain evidence="6">LVBAO_FW01</strain>
        <tissue evidence="6">Leaves</tissue>
    </source>
</reference>
<dbReference type="AlphaFoldDB" id="A0AAN9M1M2"/>
<protein>
    <recommendedName>
        <fullName evidence="5">DUF4005 domain-containing protein</fullName>
    </recommendedName>
</protein>
<dbReference type="PROSITE" id="PS50096">
    <property type="entry name" value="IQ"/>
    <property type="match status" value="2"/>
</dbReference>
<evidence type="ECO:0000259" key="5">
    <source>
        <dbReference type="Pfam" id="PF13178"/>
    </source>
</evidence>
<dbReference type="EMBL" id="JAYMYQ010000003">
    <property type="protein sequence ID" value="KAK7344499.1"/>
    <property type="molecule type" value="Genomic_DNA"/>
</dbReference>
<dbReference type="GO" id="GO:0005516">
    <property type="term" value="F:calmodulin binding"/>
    <property type="evidence" value="ECO:0007669"/>
    <property type="project" value="UniProtKB-KW"/>
</dbReference>
<organism evidence="6 7">
    <name type="scientific">Canavalia gladiata</name>
    <name type="common">Sword bean</name>
    <name type="synonym">Dolichos gladiatus</name>
    <dbReference type="NCBI Taxonomy" id="3824"/>
    <lineage>
        <taxon>Eukaryota</taxon>
        <taxon>Viridiplantae</taxon>
        <taxon>Streptophyta</taxon>
        <taxon>Embryophyta</taxon>
        <taxon>Tracheophyta</taxon>
        <taxon>Spermatophyta</taxon>
        <taxon>Magnoliopsida</taxon>
        <taxon>eudicotyledons</taxon>
        <taxon>Gunneridae</taxon>
        <taxon>Pentapetalae</taxon>
        <taxon>rosids</taxon>
        <taxon>fabids</taxon>
        <taxon>Fabales</taxon>
        <taxon>Fabaceae</taxon>
        <taxon>Papilionoideae</taxon>
        <taxon>50 kb inversion clade</taxon>
        <taxon>NPAAA clade</taxon>
        <taxon>indigoferoid/millettioid clade</taxon>
        <taxon>Phaseoleae</taxon>
        <taxon>Canavalia</taxon>
    </lineage>
</organism>
<evidence type="ECO:0000313" key="6">
    <source>
        <dbReference type="EMBL" id="KAK7344499.1"/>
    </source>
</evidence>
<keyword evidence="1" id="KW-0112">Calmodulin-binding</keyword>
<comment type="subunit">
    <text evidence="3">Binds to multiple calmodulin (CaM) in the presence of Ca(2+) and CaM-like proteins.</text>
</comment>
<evidence type="ECO:0000256" key="1">
    <source>
        <dbReference type="ARBA" id="ARBA00022860"/>
    </source>
</evidence>
<sequence>MELQLATLLPKCEFFRRILPVVVDLLNDTYYSIHVLKEMGKTSKWLRNLLTGKKDKEKEKEKCGATNNYLCLSNGTENPSTPISTTPKEKRRWSFRRSSASKELNLAEPIVTASMTLQTATDAEKDHRKHTMLASAAVSDAVFCLNPSCKGSTGSVEEAAAIKIQSVFRSYLARKALCALRGLVKLQALVRGHLVRKQARETLRCMQALVIAQARARAQRARVVSEGKGNQKLSPYRKITEDNFFMHMYSEMDGGLEENTKIVEMDVCESIGNTRGRNSTANHGHLKLSEHRFSTYYSSNGSYSKEENYNISPAPSTLTELSPRACSAHFEDCSFGTAQSSPHFYSAVSRVEDSKLPFVFPRPAFTETMSYDYPLFPNYMANTESSRAKVRSQSAPKARPDSYERQPSRRRASVEGRNVPRPVRMQRSSSHVGVTAQNYQYPWSIKLDRSTVSECGSTSTVLTNTNYCRSLASYDPHGHRCC</sequence>
<evidence type="ECO:0000313" key="7">
    <source>
        <dbReference type="Proteomes" id="UP001367508"/>
    </source>
</evidence>
<name>A0AAN9M1M2_CANGL</name>
<dbReference type="PANTHER" id="PTHR32295">
    <property type="entry name" value="IQ-DOMAIN 5-RELATED"/>
    <property type="match status" value="1"/>
</dbReference>
<proteinExistence type="inferred from homology"/>
<dbReference type="Gene3D" id="1.20.5.190">
    <property type="match status" value="1"/>
</dbReference>
<gene>
    <name evidence="6" type="ORF">VNO77_14164</name>
</gene>
<dbReference type="Pfam" id="PF00612">
    <property type="entry name" value="IQ"/>
    <property type="match status" value="2"/>
</dbReference>
<accession>A0AAN9M1M2</accession>
<dbReference type="Pfam" id="PF13178">
    <property type="entry name" value="DUF4005"/>
    <property type="match status" value="1"/>
</dbReference>
<feature type="domain" description="DUF4005" evidence="5">
    <location>
        <begin position="363"/>
        <end position="416"/>
    </location>
</feature>
<evidence type="ECO:0000256" key="4">
    <source>
        <dbReference type="SAM" id="MobiDB-lite"/>
    </source>
</evidence>
<feature type="compositionally biased region" description="Polar residues" evidence="4">
    <location>
        <begin position="384"/>
        <end position="395"/>
    </location>
</feature>
<dbReference type="PANTHER" id="PTHR32295:SF208">
    <property type="entry name" value="IQ CALMODULIN-BINDING MOTIF PROTEIN"/>
    <property type="match status" value="1"/>
</dbReference>
<dbReference type="InterPro" id="IPR025064">
    <property type="entry name" value="DUF4005"/>
</dbReference>
<dbReference type="Proteomes" id="UP001367508">
    <property type="component" value="Unassembled WGS sequence"/>
</dbReference>
<evidence type="ECO:0000256" key="3">
    <source>
        <dbReference type="ARBA" id="ARBA00024378"/>
    </source>
</evidence>
<comment type="caution">
    <text evidence="6">The sequence shown here is derived from an EMBL/GenBank/DDBJ whole genome shotgun (WGS) entry which is preliminary data.</text>
</comment>
<feature type="region of interest" description="Disordered" evidence="4">
    <location>
        <begin position="384"/>
        <end position="431"/>
    </location>
</feature>
<keyword evidence="7" id="KW-1185">Reference proteome</keyword>
<dbReference type="InterPro" id="IPR000048">
    <property type="entry name" value="IQ_motif_EF-hand-BS"/>
</dbReference>
<evidence type="ECO:0000256" key="2">
    <source>
        <dbReference type="ARBA" id="ARBA00024341"/>
    </source>
</evidence>
<dbReference type="SMART" id="SM00015">
    <property type="entry name" value="IQ"/>
    <property type="match status" value="2"/>
</dbReference>